<dbReference type="VEuPathDB" id="VectorBase:GMOY001937"/>
<proteinExistence type="predicted"/>
<name>A0A1B0FE79_GLOMM</name>
<dbReference type="InterPro" id="IPR008380">
    <property type="entry name" value="HAD-SF_hydro_IG_5-nucl"/>
</dbReference>
<protein>
    <submittedName>
        <fullName evidence="5">Uncharacterized protein</fullName>
    </submittedName>
</protein>
<keyword evidence="1" id="KW-0479">Metal-binding</keyword>
<dbReference type="GO" id="GO:0016787">
    <property type="term" value="F:hydrolase activity"/>
    <property type="evidence" value="ECO:0007669"/>
    <property type="project" value="UniProtKB-KW"/>
</dbReference>
<sequence length="166" mass="18581">MSQDRAFNTSSSSAGTFIEGCETPNTAEAHTYDEQATLVHALEALSLAEPSTQQYRRIVLKDNATANTPPPPYTSGQKWSSRLTPSLENRHHANGHEQKGVNVKHYGLDIFYTLADCKSPQFEIMSFGFVEERVISASCPYEIMQYEYVSFPIRSLLVDVSYGHLL</sequence>
<keyword evidence="3" id="KW-0460">Magnesium</keyword>
<keyword evidence="6" id="KW-1185">Reference proteome</keyword>
<accession>A0A1B0FE79</accession>
<reference evidence="5" key="1">
    <citation type="submission" date="2020-05" db="UniProtKB">
        <authorList>
            <consortium name="EnsemblMetazoa"/>
        </authorList>
    </citation>
    <scope>IDENTIFICATION</scope>
    <source>
        <strain evidence="5">Yale</strain>
    </source>
</reference>
<dbReference type="EnsemblMetazoa" id="GMOY001937-RA">
    <property type="protein sequence ID" value="GMOY001937-PA"/>
    <property type="gene ID" value="GMOY001937"/>
</dbReference>
<dbReference type="AlphaFoldDB" id="A0A1B0FE79"/>
<dbReference type="STRING" id="37546.A0A1B0FE79"/>
<feature type="compositionally biased region" description="Polar residues" evidence="4">
    <location>
        <begin position="1"/>
        <end position="15"/>
    </location>
</feature>
<feature type="region of interest" description="Disordered" evidence="4">
    <location>
        <begin position="62"/>
        <end position="81"/>
    </location>
</feature>
<evidence type="ECO:0000256" key="2">
    <source>
        <dbReference type="ARBA" id="ARBA00022801"/>
    </source>
</evidence>
<keyword evidence="2" id="KW-0378">Hydrolase</keyword>
<dbReference type="EMBL" id="CCAG010018654">
    <property type="status" value="NOT_ANNOTATED_CDS"/>
    <property type="molecule type" value="Genomic_DNA"/>
</dbReference>
<evidence type="ECO:0000313" key="6">
    <source>
        <dbReference type="Proteomes" id="UP000092444"/>
    </source>
</evidence>
<feature type="region of interest" description="Disordered" evidence="4">
    <location>
        <begin position="1"/>
        <end position="20"/>
    </location>
</feature>
<evidence type="ECO:0000256" key="3">
    <source>
        <dbReference type="ARBA" id="ARBA00022842"/>
    </source>
</evidence>
<dbReference type="Pfam" id="PF05761">
    <property type="entry name" value="5_nucleotid"/>
    <property type="match status" value="1"/>
</dbReference>
<evidence type="ECO:0000313" key="5">
    <source>
        <dbReference type="EnsemblMetazoa" id="GMOY001937-PA"/>
    </source>
</evidence>
<evidence type="ECO:0000256" key="4">
    <source>
        <dbReference type="SAM" id="MobiDB-lite"/>
    </source>
</evidence>
<evidence type="ECO:0000256" key="1">
    <source>
        <dbReference type="ARBA" id="ARBA00022723"/>
    </source>
</evidence>
<dbReference type="GO" id="GO:0046872">
    <property type="term" value="F:metal ion binding"/>
    <property type="evidence" value="ECO:0007669"/>
    <property type="project" value="UniProtKB-KW"/>
</dbReference>
<dbReference type="Proteomes" id="UP000092444">
    <property type="component" value="Unassembled WGS sequence"/>
</dbReference>
<organism evidence="5 6">
    <name type="scientific">Glossina morsitans morsitans</name>
    <name type="common">Savannah tsetse fly</name>
    <dbReference type="NCBI Taxonomy" id="37546"/>
    <lineage>
        <taxon>Eukaryota</taxon>
        <taxon>Metazoa</taxon>
        <taxon>Ecdysozoa</taxon>
        <taxon>Arthropoda</taxon>
        <taxon>Hexapoda</taxon>
        <taxon>Insecta</taxon>
        <taxon>Pterygota</taxon>
        <taxon>Neoptera</taxon>
        <taxon>Endopterygota</taxon>
        <taxon>Diptera</taxon>
        <taxon>Brachycera</taxon>
        <taxon>Muscomorpha</taxon>
        <taxon>Hippoboscoidea</taxon>
        <taxon>Glossinidae</taxon>
        <taxon>Glossina</taxon>
    </lineage>
</organism>